<feature type="chain" id="PRO_5004974994" evidence="2">
    <location>
        <begin position="21"/>
        <end position="391"/>
    </location>
</feature>
<organism evidence="3 4">
    <name type="scientific">Reticulomyxa filosa</name>
    <dbReference type="NCBI Taxonomy" id="46433"/>
    <lineage>
        <taxon>Eukaryota</taxon>
        <taxon>Sar</taxon>
        <taxon>Rhizaria</taxon>
        <taxon>Retaria</taxon>
        <taxon>Foraminifera</taxon>
        <taxon>Monothalamids</taxon>
        <taxon>Reticulomyxidae</taxon>
        <taxon>Reticulomyxa</taxon>
    </lineage>
</organism>
<sequence length="391" mass="43937">MASRLQTVLLVLVLVCVGLSYLGCRSLVSHAIDEMQQNYMSISTRVGELGMEFEYFKGRLMLQNAKGTMDLFYSTPVRDTELTSFWSGYEVLGVITVESNLTANSSTLTFGRAFINASLITLDTSRVWKKCVFWNGSMWTDSIQDCSTFTAAKTIVVHLESTHGVVGWSKPFSCFYGSTVCYLGLYETIRTNDTVIHVGVLLSFQAVAKIGEINIWETSGLATLRTNYKVSSMSDLNFSMFALTNARHNNRYSEDTNQSEWYLIESTSKNLITDSDSPYSQRMPYVTHGDQSEDSTVALVTQYLIQPSPDQIPQADQLKLLKQIFAYPAVAVYVYKDKLNITDTDEEWAKLDWIFVLSVSEQVFTGDFEQYAALAVICVAGALIVMYTFIF</sequence>
<dbReference type="Proteomes" id="UP000023152">
    <property type="component" value="Unassembled WGS sequence"/>
</dbReference>
<keyword evidence="2" id="KW-0732">Signal</keyword>
<accession>X6MIR7</accession>
<evidence type="ECO:0000256" key="1">
    <source>
        <dbReference type="SAM" id="Phobius"/>
    </source>
</evidence>
<reference evidence="3 4" key="1">
    <citation type="journal article" date="2013" name="Curr. Biol.">
        <title>The Genome of the Foraminiferan Reticulomyxa filosa.</title>
        <authorList>
            <person name="Glockner G."/>
            <person name="Hulsmann N."/>
            <person name="Schleicher M."/>
            <person name="Noegel A.A."/>
            <person name="Eichinger L."/>
            <person name="Gallinger C."/>
            <person name="Pawlowski J."/>
            <person name="Sierra R."/>
            <person name="Euteneuer U."/>
            <person name="Pillet L."/>
            <person name="Moustafa A."/>
            <person name="Platzer M."/>
            <person name="Groth M."/>
            <person name="Szafranski K."/>
            <person name="Schliwa M."/>
        </authorList>
    </citation>
    <scope>NUCLEOTIDE SEQUENCE [LARGE SCALE GENOMIC DNA]</scope>
</reference>
<dbReference type="EMBL" id="ASPP01020344">
    <property type="protein sequence ID" value="ETO13868.1"/>
    <property type="molecule type" value="Genomic_DNA"/>
</dbReference>
<gene>
    <name evidence="3" type="ORF">RFI_23494</name>
</gene>
<comment type="caution">
    <text evidence="3">The sequence shown here is derived from an EMBL/GenBank/DDBJ whole genome shotgun (WGS) entry which is preliminary data.</text>
</comment>
<keyword evidence="1" id="KW-0812">Transmembrane</keyword>
<dbReference type="AlphaFoldDB" id="X6MIR7"/>
<protein>
    <submittedName>
        <fullName evidence="3">Uncharacterized protein</fullName>
    </submittedName>
</protein>
<proteinExistence type="predicted"/>
<keyword evidence="4" id="KW-1185">Reference proteome</keyword>
<evidence type="ECO:0000313" key="4">
    <source>
        <dbReference type="Proteomes" id="UP000023152"/>
    </source>
</evidence>
<evidence type="ECO:0000256" key="2">
    <source>
        <dbReference type="SAM" id="SignalP"/>
    </source>
</evidence>
<keyword evidence="1" id="KW-1133">Transmembrane helix</keyword>
<evidence type="ECO:0000313" key="3">
    <source>
        <dbReference type="EMBL" id="ETO13868.1"/>
    </source>
</evidence>
<feature type="transmembrane region" description="Helical" evidence="1">
    <location>
        <begin position="371"/>
        <end position="390"/>
    </location>
</feature>
<name>X6MIR7_RETFI</name>
<feature type="signal peptide" evidence="2">
    <location>
        <begin position="1"/>
        <end position="20"/>
    </location>
</feature>
<keyword evidence="1" id="KW-0472">Membrane</keyword>